<reference evidence="8 9" key="1">
    <citation type="submission" date="2013-11" db="EMBL/GenBank/DDBJ databases">
        <title>Draft genome of the bovine lungworm Dictyocaulus viviparus.</title>
        <authorList>
            <person name="Mitreva M."/>
        </authorList>
    </citation>
    <scope>NUCLEOTIDE SEQUENCE [LARGE SCALE GENOMIC DNA]</scope>
    <source>
        <strain evidence="8 9">HannoverDv2000</strain>
    </source>
</reference>
<evidence type="ECO:0000256" key="2">
    <source>
        <dbReference type="ARBA" id="ARBA00022475"/>
    </source>
</evidence>
<keyword evidence="9" id="KW-1185">Reference proteome</keyword>
<evidence type="ECO:0000256" key="3">
    <source>
        <dbReference type="ARBA" id="ARBA00023040"/>
    </source>
</evidence>
<proteinExistence type="predicted"/>
<keyword evidence="6" id="KW-0807">Transducer</keyword>
<protein>
    <recommendedName>
        <fullName evidence="10">G-protein coupled receptors family 1 profile domain-containing protein</fullName>
    </recommendedName>
</protein>
<feature type="transmembrane region" description="Helical" evidence="7">
    <location>
        <begin position="41"/>
        <end position="62"/>
    </location>
</feature>
<dbReference type="OrthoDB" id="9445642at2759"/>
<evidence type="ECO:0000256" key="1">
    <source>
        <dbReference type="ARBA" id="ARBA00004651"/>
    </source>
</evidence>
<dbReference type="Gene3D" id="1.20.1070.10">
    <property type="entry name" value="Rhodopsin 7-helix transmembrane proteins"/>
    <property type="match status" value="1"/>
</dbReference>
<comment type="subcellular location">
    <subcellularLocation>
        <location evidence="1">Cell membrane</location>
        <topology evidence="1">Multi-pass membrane protein</topology>
    </subcellularLocation>
</comment>
<keyword evidence="4" id="KW-0675">Receptor</keyword>
<name>A0A0D8Y4Z4_DICVI</name>
<accession>A0A0D8Y4Z4</accession>
<dbReference type="GO" id="GO:0005886">
    <property type="term" value="C:plasma membrane"/>
    <property type="evidence" value="ECO:0007669"/>
    <property type="project" value="UniProtKB-SubCell"/>
</dbReference>
<evidence type="ECO:0000313" key="8">
    <source>
        <dbReference type="EMBL" id="KJH51242.1"/>
    </source>
</evidence>
<evidence type="ECO:0000256" key="6">
    <source>
        <dbReference type="ARBA" id="ARBA00023224"/>
    </source>
</evidence>
<keyword evidence="2" id="KW-1003">Cell membrane</keyword>
<dbReference type="AlphaFoldDB" id="A0A0D8Y4Z4"/>
<evidence type="ECO:0008006" key="10">
    <source>
        <dbReference type="Google" id="ProtNLM"/>
    </source>
</evidence>
<reference evidence="9" key="2">
    <citation type="journal article" date="2016" name="Sci. Rep.">
        <title>Dictyocaulus viviparus genome, variome and transcriptome elucidate lungworm biology and support future intervention.</title>
        <authorList>
            <person name="McNulty S.N."/>
            <person name="Strube C."/>
            <person name="Rosa B.A."/>
            <person name="Martin J.C."/>
            <person name="Tyagi R."/>
            <person name="Choi Y.J."/>
            <person name="Wang Q."/>
            <person name="Hallsworth Pepin K."/>
            <person name="Zhang X."/>
            <person name="Ozersky P."/>
            <person name="Wilson R.K."/>
            <person name="Sternberg P.W."/>
            <person name="Gasser R.B."/>
            <person name="Mitreva M."/>
        </authorList>
    </citation>
    <scope>NUCLEOTIDE SEQUENCE [LARGE SCALE GENOMIC DNA]</scope>
    <source>
        <strain evidence="9">HannoverDv2000</strain>
    </source>
</reference>
<evidence type="ECO:0000256" key="5">
    <source>
        <dbReference type="ARBA" id="ARBA00023180"/>
    </source>
</evidence>
<evidence type="ECO:0000313" key="9">
    <source>
        <dbReference type="Proteomes" id="UP000053766"/>
    </source>
</evidence>
<organism evidence="8 9">
    <name type="scientific">Dictyocaulus viviparus</name>
    <name type="common">Bovine lungworm</name>
    <dbReference type="NCBI Taxonomy" id="29172"/>
    <lineage>
        <taxon>Eukaryota</taxon>
        <taxon>Metazoa</taxon>
        <taxon>Ecdysozoa</taxon>
        <taxon>Nematoda</taxon>
        <taxon>Chromadorea</taxon>
        <taxon>Rhabditida</taxon>
        <taxon>Rhabditina</taxon>
        <taxon>Rhabditomorpha</taxon>
        <taxon>Strongyloidea</taxon>
        <taxon>Metastrongylidae</taxon>
        <taxon>Dictyocaulus</taxon>
    </lineage>
</organism>
<dbReference type="PANTHER" id="PTHR24246:SF27">
    <property type="entry name" value="ADENOSINE RECEPTOR, ISOFORM A"/>
    <property type="match status" value="1"/>
</dbReference>
<dbReference type="EMBL" id="KN716188">
    <property type="protein sequence ID" value="KJH51242.1"/>
    <property type="molecule type" value="Genomic_DNA"/>
</dbReference>
<keyword evidence="7" id="KW-0472">Membrane</keyword>
<keyword evidence="7" id="KW-0812">Transmembrane</keyword>
<keyword evidence="5" id="KW-0325">Glycoprotein</keyword>
<dbReference type="PANTHER" id="PTHR24246">
    <property type="entry name" value="OLFACTORY RECEPTOR AND ADENOSINE RECEPTOR"/>
    <property type="match status" value="1"/>
</dbReference>
<dbReference type="Proteomes" id="UP000053766">
    <property type="component" value="Unassembled WGS sequence"/>
</dbReference>
<sequence length="124" mass="14459">MNRSVNISRCYLSLFIVCYRYPLYVINLIDYFWPKFSIAEMTLWTVVLSHMSCGLNPLIYAYGMPGFKKAFRELFNIDTEKNNTGLNSCYFRSSFPLLVHSSSKSRSPQQLRKISAPTPIIRRN</sequence>
<evidence type="ECO:0000256" key="7">
    <source>
        <dbReference type="SAM" id="Phobius"/>
    </source>
</evidence>
<feature type="transmembrane region" description="Helical" evidence="7">
    <location>
        <begin position="12"/>
        <end position="29"/>
    </location>
</feature>
<keyword evidence="7" id="KW-1133">Transmembrane helix</keyword>
<dbReference type="SUPFAM" id="SSF81321">
    <property type="entry name" value="Family A G protein-coupled receptor-like"/>
    <property type="match status" value="1"/>
</dbReference>
<dbReference type="GO" id="GO:0004930">
    <property type="term" value="F:G protein-coupled receptor activity"/>
    <property type="evidence" value="ECO:0007669"/>
    <property type="project" value="UniProtKB-KW"/>
</dbReference>
<dbReference type="STRING" id="29172.A0A0D8Y4Z4"/>
<evidence type="ECO:0000256" key="4">
    <source>
        <dbReference type="ARBA" id="ARBA00023170"/>
    </source>
</evidence>
<keyword evidence="3" id="KW-0297">G-protein coupled receptor</keyword>
<gene>
    <name evidence="8" type="ORF">DICVIV_02607</name>
</gene>